<dbReference type="InterPro" id="IPR004843">
    <property type="entry name" value="Calcineurin-like_PHP"/>
</dbReference>
<sequence length="220" mass="23785">MTPGLAVTWADEPLLLLPERALWWPARRTLFIADLHLGKAATFRAAGQPVPAGTTQRNLARLDALIARHGAQALVVLGDFLHAEQARTPALLDALAQWRARHAALAITLVRGNHDSHAGDPPPGLSITLVDEPHLLGPFACCHHPQRHATHFVLAGHVHPVCVLYGPGRDRLRLPGFVAEPGQAWLPAFGEFTGGWRVEPSPGRRCYAVGDGQVWPLPPA</sequence>
<dbReference type="RefSeq" id="WP_189688844.1">
    <property type="nucleotide sequence ID" value="NZ_BMYK01000015.1"/>
</dbReference>
<reference evidence="3" key="1">
    <citation type="journal article" date="2019" name="Int. J. Syst. Evol. Microbiol.">
        <title>The Global Catalogue of Microorganisms (GCM) 10K type strain sequencing project: providing services to taxonomists for standard genome sequencing and annotation.</title>
        <authorList>
            <consortium name="The Broad Institute Genomics Platform"/>
            <consortium name="The Broad Institute Genome Sequencing Center for Infectious Disease"/>
            <person name="Wu L."/>
            <person name="Ma J."/>
        </authorList>
    </citation>
    <scope>NUCLEOTIDE SEQUENCE [LARGE SCALE GENOMIC DNA]</scope>
    <source>
        <strain evidence="3">KCTC 23314</strain>
    </source>
</reference>
<dbReference type="NCBIfam" id="TIGR04123">
    <property type="entry name" value="P_estr_lig_assc"/>
    <property type="match status" value="1"/>
</dbReference>
<dbReference type="PANTHER" id="PTHR39323:SF1">
    <property type="entry name" value="BLR1149 PROTEIN"/>
    <property type="match status" value="1"/>
</dbReference>
<evidence type="ECO:0000313" key="2">
    <source>
        <dbReference type="EMBL" id="GHC92133.1"/>
    </source>
</evidence>
<keyword evidence="2" id="KW-0547">Nucleotide-binding</keyword>
<protein>
    <submittedName>
        <fullName evidence="2">DEAD/DEAH box helicase</fullName>
    </submittedName>
</protein>
<gene>
    <name evidence="2" type="ORF">GCM10007320_41900</name>
</gene>
<dbReference type="GO" id="GO:0004386">
    <property type="term" value="F:helicase activity"/>
    <property type="evidence" value="ECO:0007669"/>
    <property type="project" value="UniProtKB-KW"/>
</dbReference>
<dbReference type="SUPFAM" id="SSF56300">
    <property type="entry name" value="Metallo-dependent phosphatases"/>
    <property type="match status" value="1"/>
</dbReference>
<comment type="caution">
    <text evidence="2">The sequence shown here is derived from an EMBL/GenBank/DDBJ whole genome shotgun (WGS) entry which is preliminary data.</text>
</comment>
<accession>A0ABQ3G5R9</accession>
<dbReference type="PANTHER" id="PTHR39323">
    <property type="entry name" value="BLR1149 PROTEIN"/>
    <property type="match status" value="1"/>
</dbReference>
<evidence type="ECO:0000313" key="3">
    <source>
        <dbReference type="Proteomes" id="UP000626210"/>
    </source>
</evidence>
<dbReference type="EMBL" id="BMYK01000015">
    <property type="protein sequence ID" value="GHC92133.1"/>
    <property type="molecule type" value="Genomic_DNA"/>
</dbReference>
<dbReference type="InterPro" id="IPR026336">
    <property type="entry name" value="PdeM-like"/>
</dbReference>
<dbReference type="PIRSF" id="PIRSF000887">
    <property type="entry name" value="Pesterase_MJ0037"/>
    <property type="match status" value="1"/>
</dbReference>
<proteinExistence type="predicted"/>
<dbReference type="CDD" id="cd07391">
    <property type="entry name" value="MPP_PF1019"/>
    <property type="match status" value="1"/>
</dbReference>
<keyword evidence="3" id="KW-1185">Reference proteome</keyword>
<feature type="domain" description="Calcineurin-like phosphoesterase" evidence="1">
    <location>
        <begin position="28"/>
        <end position="117"/>
    </location>
</feature>
<keyword evidence="2" id="KW-0378">Hydrolase</keyword>
<dbReference type="Gene3D" id="3.60.21.10">
    <property type="match status" value="1"/>
</dbReference>
<keyword evidence="2" id="KW-0347">Helicase</keyword>
<organism evidence="2 3">
    <name type="scientific">Pseudorhodoferax aquiterrae</name>
    <dbReference type="NCBI Taxonomy" id="747304"/>
    <lineage>
        <taxon>Bacteria</taxon>
        <taxon>Pseudomonadati</taxon>
        <taxon>Pseudomonadota</taxon>
        <taxon>Betaproteobacteria</taxon>
        <taxon>Burkholderiales</taxon>
        <taxon>Comamonadaceae</taxon>
    </lineage>
</organism>
<keyword evidence="2" id="KW-0067">ATP-binding</keyword>
<evidence type="ECO:0000259" key="1">
    <source>
        <dbReference type="Pfam" id="PF00149"/>
    </source>
</evidence>
<dbReference type="InterPro" id="IPR024173">
    <property type="entry name" value="Pesterase_MJ0037-like"/>
</dbReference>
<dbReference type="InterPro" id="IPR029052">
    <property type="entry name" value="Metallo-depent_PP-like"/>
</dbReference>
<dbReference type="Proteomes" id="UP000626210">
    <property type="component" value="Unassembled WGS sequence"/>
</dbReference>
<name>A0ABQ3G5R9_9BURK</name>
<dbReference type="Pfam" id="PF00149">
    <property type="entry name" value="Metallophos"/>
    <property type="match status" value="1"/>
</dbReference>